<evidence type="ECO:0000313" key="2">
    <source>
        <dbReference type="Proteomes" id="UP000266841"/>
    </source>
</evidence>
<sequence>ANWLPSWSPELAIPAARRRRAAARKRGSGEEKSNGCEVARRPISVERGVFASWTRDRKMTLASAAAVRAALRLLALTICLVAVVVEGVEIVERTGRCNDNARLFKLTLDTDAYPWETRWALMGASGEIAAGPPANTNYARRNRYIGFWCLDIGEDYTLTMKDLQGDGICCAWGQGSFVGKLDDEEIFRSDDSDYKKLSFDFSARYIRSRRPEPRDHRPGTAYFHWHERTGDRTCEPKGEIRQRRALREKISFNAGWSHSHTTRGRGYAYVSNAEMEQRRGGVYAIYFDDNSNVIGYRVLLSGTTRNCSGGKSPWNTWISCEETGRGQCFQVTADPRHPNFGRPQETKLGGNGGNFEAVAVDGRDPAFPVFFVSEDAGYGALRRYTGRGPPGWDYLHRDGGDTQFLEFIPGSNRFRWTYNEQASRNSQFRYYPNVEGIDCDDNGFLYFVSKRRKMLYKLDLDRGTYITVPTNEALEGQGSFADTPDNIDWGNDGNFLYFTEDGGPTAGVYAREKSTGKMYAMFEALWREYKGDEATGLAFSPDGSKMYACFQDCGCPQESSETGLDFTCGCLLEFSRDDGYSFDGAPSNLRFHSKSNR</sequence>
<dbReference type="PANTHER" id="PTHR35399:SF2">
    <property type="entry name" value="DUF839 DOMAIN-CONTAINING PROTEIN"/>
    <property type="match status" value="1"/>
</dbReference>
<dbReference type="EMBL" id="AGNL01007652">
    <property type="protein sequence ID" value="EJK71096.1"/>
    <property type="molecule type" value="Genomic_DNA"/>
</dbReference>
<feature type="non-terminal residue" evidence="1">
    <location>
        <position position="1"/>
    </location>
</feature>
<dbReference type="OrthoDB" id="42504at2759"/>
<organism evidence="1 2">
    <name type="scientific">Thalassiosira oceanica</name>
    <name type="common">Marine diatom</name>
    <dbReference type="NCBI Taxonomy" id="159749"/>
    <lineage>
        <taxon>Eukaryota</taxon>
        <taxon>Sar</taxon>
        <taxon>Stramenopiles</taxon>
        <taxon>Ochrophyta</taxon>
        <taxon>Bacillariophyta</taxon>
        <taxon>Coscinodiscophyceae</taxon>
        <taxon>Thalassiosirophycidae</taxon>
        <taxon>Thalassiosirales</taxon>
        <taxon>Thalassiosiraceae</taxon>
        <taxon>Thalassiosira</taxon>
    </lineage>
</organism>
<proteinExistence type="predicted"/>
<reference evidence="1 2" key="1">
    <citation type="journal article" date="2012" name="Genome Biol.">
        <title>Genome and low-iron response of an oceanic diatom adapted to chronic iron limitation.</title>
        <authorList>
            <person name="Lommer M."/>
            <person name="Specht M."/>
            <person name="Roy A.S."/>
            <person name="Kraemer L."/>
            <person name="Andreson R."/>
            <person name="Gutowska M.A."/>
            <person name="Wolf J."/>
            <person name="Bergner S.V."/>
            <person name="Schilhabel M.B."/>
            <person name="Klostermeier U.C."/>
            <person name="Beiko R.G."/>
            <person name="Rosenstiel P."/>
            <person name="Hippler M."/>
            <person name="Laroche J."/>
        </authorList>
    </citation>
    <scope>NUCLEOTIDE SEQUENCE [LARGE SCALE GENOMIC DNA]</scope>
    <source>
        <strain evidence="1 2">CCMP1005</strain>
    </source>
</reference>
<dbReference type="AlphaFoldDB" id="K0TCA4"/>
<dbReference type="eggNOG" id="ENOG502S43H">
    <property type="taxonomic scope" value="Eukaryota"/>
</dbReference>
<dbReference type="InterPro" id="IPR008557">
    <property type="entry name" value="PhoX"/>
</dbReference>
<comment type="caution">
    <text evidence="1">The sequence shown here is derived from an EMBL/GenBank/DDBJ whole genome shotgun (WGS) entry which is preliminary data.</text>
</comment>
<protein>
    <submittedName>
        <fullName evidence="1">Uncharacterized protein</fullName>
    </submittedName>
</protein>
<gene>
    <name evidence="1" type="ORF">THAOC_07495</name>
</gene>
<name>K0TCA4_THAOC</name>
<dbReference type="SUPFAM" id="SSF63825">
    <property type="entry name" value="YWTD domain"/>
    <property type="match status" value="1"/>
</dbReference>
<evidence type="ECO:0000313" key="1">
    <source>
        <dbReference type="EMBL" id="EJK71096.1"/>
    </source>
</evidence>
<dbReference type="Pfam" id="PF05787">
    <property type="entry name" value="PhoX"/>
    <property type="match status" value="1"/>
</dbReference>
<dbReference type="PANTHER" id="PTHR35399">
    <property type="entry name" value="SLR8030 PROTEIN"/>
    <property type="match status" value="1"/>
</dbReference>
<accession>K0TCA4</accession>
<keyword evidence="2" id="KW-1185">Reference proteome</keyword>
<dbReference type="Proteomes" id="UP000266841">
    <property type="component" value="Unassembled WGS sequence"/>
</dbReference>